<dbReference type="EMBL" id="JAIZAY010000001">
    <property type="protein sequence ID" value="KAJ8049516.1"/>
    <property type="molecule type" value="Genomic_DNA"/>
</dbReference>
<reference evidence="1" key="1">
    <citation type="submission" date="2021-10" db="EMBL/GenBank/DDBJ databases">
        <title>Tropical sea cucumber genome reveals ecological adaptation and Cuvierian tubules defense mechanism.</title>
        <authorList>
            <person name="Chen T."/>
        </authorList>
    </citation>
    <scope>NUCLEOTIDE SEQUENCE</scope>
    <source>
        <strain evidence="1">Nanhai2018</strain>
        <tissue evidence="1">Muscle</tissue>
    </source>
</reference>
<gene>
    <name evidence="1" type="ORF">HOLleu_02294</name>
</gene>
<evidence type="ECO:0000313" key="1">
    <source>
        <dbReference type="EMBL" id="KAJ8049516.1"/>
    </source>
</evidence>
<keyword evidence="2" id="KW-1185">Reference proteome</keyword>
<accession>A0A9Q1HL97</accession>
<name>A0A9Q1HL97_HOLLE</name>
<organism evidence="1 2">
    <name type="scientific">Holothuria leucospilota</name>
    <name type="common">Black long sea cucumber</name>
    <name type="synonym">Mertensiothuria leucospilota</name>
    <dbReference type="NCBI Taxonomy" id="206669"/>
    <lineage>
        <taxon>Eukaryota</taxon>
        <taxon>Metazoa</taxon>
        <taxon>Echinodermata</taxon>
        <taxon>Eleutherozoa</taxon>
        <taxon>Echinozoa</taxon>
        <taxon>Holothuroidea</taxon>
        <taxon>Aspidochirotacea</taxon>
        <taxon>Aspidochirotida</taxon>
        <taxon>Holothuriidae</taxon>
        <taxon>Holothuria</taxon>
    </lineage>
</organism>
<protein>
    <submittedName>
        <fullName evidence="1">Uncharacterized protein</fullName>
    </submittedName>
</protein>
<proteinExistence type="predicted"/>
<dbReference type="Proteomes" id="UP001152320">
    <property type="component" value="Chromosome 1"/>
</dbReference>
<evidence type="ECO:0000313" key="2">
    <source>
        <dbReference type="Proteomes" id="UP001152320"/>
    </source>
</evidence>
<comment type="caution">
    <text evidence="1">The sequence shown here is derived from an EMBL/GenBank/DDBJ whole genome shotgun (WGS) entry which is preliminary data.</text>
</comment>
<sequence length="246" mass="28074">MAIWKSAGRSSAKEYNISISCVWLYDCYSTVDLRGGNHLQLKSNLSIPVLTTLNRLDIWEQGREITSEEFTGILQYSSKCLALKELWFFNCLLPPSVQAESVSVLRSRNVKVIWVALSNIWYELNLQSCLWARIELPSRRVIGVMTDDDYQNELYLPFRDTYLAVQQLKAPNNNTVQSRLPNFPCCDRDELKVWPYYYVTSANNYCVTSATMPPLPLYDVSTDIVAVAGFSIDAVYIAQLKLSVLL</sequence>
<dbReference type="AlphaFoldDB" id="A0A9Q1HL97"/>